<dbReference type="PANTHER" id="PTHR10799">
    <property type="entry name" value="SNF2/RAD54 HELICASE FAMILY"/>
    <property type="match status" value="1"/>
</dbReference>
<evidence type="ECO:0000259" key="6">
    <source>
        <dbReference type="PROSITE" id="PS51194"/>
    </source>
</evidence>
<dbReference type="Pfam" id="PF00271">
    <property type="entry name" value="Helicase_C"/>
    <property type="match status" value="1"/>
</dbReference>
<dbReference type="InterPro" id="IPR049730">
    <property type="entry name" value="SNF2/RAD54-like_C"/>
</dbReference>
<dbReference type="CDD" id="cd18012">
    <property type="entry name" value="DEXQc_arch_SWI2_SNF2"/>
    <property type="match status" value="1"/>
</dbReference>
<dbReference type="PROSITE" id="PS50966">
    <property type="entry name" value="ZF_SWIM"/>
    <property type="match status" value="1"/>
</dbReference>
<dbReference type="GO" id="GO:0004386">
    <property type="term" value="F:helicase activity"/>
    <property type="evidence" value="ECO:0007669"/>
    <property type="project" value="UniProtKB-KW"/>
</dbReference>
<feature type="domain" description="Helicase C-terminal" evidence="6">
    <location>
        <begin position="904"/>
        <end position="1060"/>
    </location>
</feature>
<evidence type="ECO:0000313" key="8">
    <source>
        <dbReference type="Proteomes" id="UP000593892"/>
    </source>
</evidence>
<proteinExistence type="predicted"/>
<dbReference type="Pfam" id="PF04434">
    <property type="entry name" value="SWIM"/>
    <property type="match status" value="1"/>
</dbReference>
<dbReference type="KEGG" id="pfer:IRI77_03275"/>
<feature type="domain" description="Helicase ATP-binding" evidence="5">
    <location>
        <begin position="627"/>
        <end position="783"/>
    </location>
</feature>
<gene>
    <name evidence="7" type="ORF">IRI77_03275</name>
</gene>
<dbReference type="GO" id="GO:0008270">
    <property type="term" value="F:zinc ion binding"/>
    <property type="evidence" value="ECO:0007669"/>
    <property type="project" value="UniProtKB-KW"/>
</dbReference>
<name>A0A7S7NTJ2_PALFE</name>
<dbReference type="Proteomes" id="UP000593892">
    <property type="component" value="Chromosome"/>
</dbReference>
<evidence type="ECO:0000256" key="2">
    <source>
        <dbReference type="PROSITE-ProRule" id="PRU00325"/>
    </source>
</evidence>
<sequence>MTISSKLAYQFDRRVQFRGQDLFAGGAVTVRQASPRHLIADVQGSRPYRVTLRYDLNRLYVECNCPYFIDEGPCKHVWAAVMAADDRGSLAEAAEARSLQLRDDPPQSVPGTTPPFAPPAPQLPLWSEQLGSIERQFQGRRVDGPELPVDFEIQYVVESSASQSAGAIVLDIYFRSRKKNGEWTTLKDFRISAQQVASLPDPVDVEVLASLMGAQETYMMYAPALGSQRRRALPAALAQRLVPLMAGTGRLLVRGVGAVGDLSPAVWDDGAPWQFWLEIRQDDHDQWGIEGSLRRGDERMELEEPTLMSGAGFLFAQGRVARLEQPESHPWMSQLREFKRIPFPDRERDTVMERLLASPVLPHLDLDEALRFEERSGSPRVGLRISQKREMWGEEYFQSRLIFEYGFGWKEEASAGRGFWLPEERVFFLRDQGLEEEARGMLRSLGLRPPSDGRGAWRLATKAMPKVVRELVQASWHVEAEGKAFRRAGEVRVDVRSGIDWFELHGSVDYGDTTVQLPALLAALRRGDGMIQLGDGTFGLLPEKWLQQFGPLAGLGQKQEDHLRFRMNQAMLLDALLAAQPAVQFDQQFQGIRERMTSFRGVDPMEQPAGFVGQLRDYQRVGLGWMAFLRDYGFGGCLADDMGVGKTPQVLAALEQRRAEGHGPSMVVAPRSVIFNWRQEAARFTPQLRVLEYSGLARDAAEILEYDLVLTTYGTVLRDAPRLAEIEFDYLVLDEAQAIKNASTASAKAVRLLRGRHRLALSGTPVENHLGELWSLFEFLNPGMLGEAKVLQMAGGLARNPSDEARRLLSQALRPFILRRTKKQVARELPDKTEQTVYCELEPAQRRQYEELRAHYRESLLQRVTARGLGRSKMHVLEALLRLRQAACHPGLLDPRRSNEPSAKIDLLIDQLEELRDEGHKALVFSQFTSLLAIVRARLDKLGIRYEYLDGATRDRQARVENFQNDPECGLFLISLKAGGLGLNLTAAEYVFLLDPWWNPAVEAQAVDRAHRIGQTRQVFAYRLIAKGTVEEKVLELQKSKRDLADAILSEDNSLLKNLTREDLELLLS</sequence>
<evidence type="ECO:0000256" key="1">
    <source>
        <dbReference type="ARBA" id="ARBA00022801"/>
    </source>
</evidence>
<dbReference type="Pfam" id="PF00176">
    <property type="entry name" value="SNF2-rel_dom"/>
    <property type="match status" value="1"/>
</dbReference>
<dbReference type="SMART" id="SM00487">
    <property type="entry name" value="DEXDc"/>
    <property type="match status" value="1"/>
</dbReference>
<dbReference type="PROSITE" id="PS51192">
    <property type="entry name" value="HELICASE_ATP_BIND_1"/>
    <property type="match status" value="1"/>
</dbReference>
<dbReference type="InterPro" id="IPR001650">
    <property type="entry name" value="Helicase_C-like"/>
</dbReference>
<keyword evidence="7" id="KW-0067">ATP-binding</keyword>
<dbReference type="InterPro" id="IPR007527">
    <property type="entry name" value="Znf_SWIM"/>
</dbReference>
<protein>
    <submittedName>
        <fullName evidence="7">DEAD/DEAH box helicase</fullName>
    </submittedName>
</protein>
<dbReference type="InterPro" id="IPR000330">
    <property type="entry name" value="SNF2_N"/>
</dbReference>
<dbReference type="InterPro" id="IPR014001">
    <property type="entry name" value="Helicase_ATP-bd"/>
</dbReference>
<keyword evidence="2" id="KW-0479">Metal-binding</keyword>
<keyword evidence="1" id="KW-0378">Hydrolase</keyword>
<dbReference type="RefSeq" id="WP_194450657.1">
    <property type="nucleotide sequence ID" value="NZ_CP063849.1"/>
</dbReference>
<evidence type="ECO:0000256" key="3">
    <source>
        <dbReference type="SAM" id="MobiDB-lite"/>
    </source>
</evidence>
<accession>A0A7S7NTJ2</accession>
<evidence type="ECO:0000259" key="4">
    <source>
        <dbReference type="PROSITE" id="PS50966"/>
    </source>
</evidence>
<feature type="region of interest" description="Disordered" evidence="3">
    <location>
        <begin position="97"/>
        <end position="119"/>
    </location>
</feature>
<evidence type="ECO:0000259" key="5">
    <source>
        <dbReference type="PROSITE" id="PS51192"/>
    </source>
</evidence>
<dbReference type="CDD" id="cd18793">
    <property type="entry name" value="SF2_C_SNF"/>
    <property type="match status" value="1"/>
</dbReference>
<dbReference type="Gene3D" id="3.40.50.300">
    <property type="entry name" value="P-loop containing nucleotide triphosphate hydrolases"/>
    <property type="match status" value="1"/>
</dbReference>
<dbReference type="AlphaFoldDB" id="A0A7S7NTJ2"/>
<keyword evidence="2" id="KW-0862">Zinc</keyword>
<dbReference type="SMART" id="SM00490">
    <property type="entry name" value="HELICc"/>
    <property type="match status" value="1"/>
</dbReference>
<dbReference type="Gene3D" id="3.40.50.10810">
    <property type="entry name" value="Tandem AAA-ATPase domain"/>
    <property type="match status" value="1"/>
</dbReference>
<keyword evidence="7" id="KW-0347">Helicase</keyword>
<dbReference type="SUPFAM" id="SSF52540">
    <property type="entry name" value="P-loop containing nucleoside triphosphate hydrolases"/>
    <property type="match status" value="2"/>
</dbReference>
<keyword evidence="2" id="KW-0863">Zinc-finger</keyword>
<keyword evidence="8" id="KW-1185">Reference proteome</keyword>
<keyword evidence="7" id="KW-0547">Nucleotide-binding</keyword>
<dbReference type="InterPro" id="IPR038718">
    <property type="entry name" value="SNF2-like_sf"/>
</dbReference>
<evidence type="ECO:0000313" key="7">
    <source>
        <dbReference type="EMBL" id="QOY88994.1"/>
    </source>
</evidence>
<dbReference type="EMBL" id="CP063849">
    <property type="protein sequence ID" value="QOY88994.1"/>
    <property type="molecule type" value="Genomic_DNA"/>
</dbReference>
<reference evidence="7 8" key="1">
    <citation type="submission" date="2020-10" db="EMBL/GenBank/DDBJ databases">
        <title>Complete genome sequence of Paludibaculum fermentans P105T, a facultatively anaerobic acidobacterium capable of dissimilatory Fe(III) reduction.</title>
        <authorList>
            <person name="Dedysh S.N."/>
            <person name="Beletsky A.V."/>
            <person name="Kulichevskaya I.S."/>
            <person name="Mardanov A.V."/>
            <person name="Ravin N.V."/>
        </authorList>
    </citation>
    <scope>NUCLEOTIDE SEQUENCE [LARGE SCALE GENOMIC DNA]</scope>
    <source>
        <strain evidence="7 8">P105</strain>
    </source>
</reference>
<dbReference type="GO" id="GO:0005524">
    <property type="term" value="F:ATP binding"/>
    <property type="evidence" value="ECO:0007669"/>
    <property type="project" value="InterPro"/>
</dbReference>
<feature type="domain" description="SWIM-type" evidence="4">
    <location>
        <begin position="48"/>
        <end position="85"/>
    </location>
</feature>
<organism evidence="7 8">
    <name type="scientific">Paludibaculum fermentans</name>
    <dbReference type="NCBI Taxonomy" id="1473598"/>
    <lineage>
        <taxon>Bacteria</taxon>
        <taxon>Pseudomonadati</taxon>
        <taxon>Acidobacteriota</taxon>
        <taxon>Terriglobia</taxon>
        <taxon>Bryobacterales</taxon>
        <taxon>Bryobacteraceae</taxon>
        <taxon>Paludibaculum</taxon>
    </lineage>
</organism>
<dbReference type="GO" id="GO:0016787">
    <property type="term" value="F:hydrolase activity"/>
    <property type="evidence" value="ECO:0007669"/>
    <property type="project" value="UniProtKB-KW"/>
</dbReference>
<dbReference type="InterPro" id="IPR027417">
    <property type="entry name" value="P-loop_NTPase"/>
</dbReference>
<dbReference type="PROSITE" id="PS51194">
    <property type="entry name" value="HELICASE_CTER"/>
    <property type="match status" value="1"/>
</dbReference>